<evidence type="ECO:0000313" key="8">
    <source>
        <dbReference type="EMBL" id="UUY46624.1"/>
    </source>
</evidence>
<dbReference type="PROSITE" id="PS51352">
    <property type="entry name" value="THIOREDOXIN_2"/>
    <property type="match status" value="1"/>
</dbReference>
<keyword evidence="5" id="KW-0676">Redox-active center</keyword>
<feature type="signal peptide" evidence="6">
    <location>
        <begin position="1"/>
        <end position="20"/>
    </location>
</feature>
<evidence type="ECO:0000259" key="7">
    <source>
        <dbReference type="PROSITE" id="PS51352"/>
    </source>
</evidence>
<reference evidence="8" key="1">
    <citation type="submission" date="2022-08" db="EMBL/GenBank/DDBJ databases">
        <authorList>
            <person name="Tian L."/>
        </authorList>
    </citation>
    <scope>NUCLEOTIDE SEQUENCE</scope>
    <source>
        <strain evidence="8">CM253</strain>
    </source>
</reference>
<keyword evidence="4" id="KW-1015">Disulfide bond</keyword>
<keyword evidence="3" id="KW-0735">Signal-anchor</keyword>
<dbReference type="Pfam" id="PF00578">
    <property type="entry name" value="AhpC-TSA"/>
    <property type="match status" value="1"/>
</dbReference>
<feature type="chain" id="PRO_5045700683" evidence="6">
    <location>
        <begin position="21"/>
        <end position="204"/>
    </location>
</feature>
<proteinExistence type="predicted"/>
<evidence type="ECO:0000313" key="9">
    <source>
        <dbReference type="Proteomes" id="UP001057738"/>
    </source>
</evidence>
<evidence type="ECO:0000256" key="2">
    <source>
        <dbReference type="ARBA" id="ARBA00022748"/>
    </source>
</evidence>
<dbReference type="Proteomes" id="UP001057738">
    <property type="component" value="Chromosome"/>
</dbReference>
<evidence type="ECO:0000256" key="3">
    <source>
        <dbReference type="ARBA" id="ARBA00022968"/>
    </source>
</evidence>
<dbReference type="RefSeq" id="WP_257855119.1">
    <property type="nucleotide sequence ID" value="NZ_CP102514.1"/>
</dbReference>
<dbReference type="SUPFAM" id="SSF52833">
    <property type="entry name" value="Thioredoxin-like"/>
    <property type="match status" value="1"/>
</dbReference>
<evidence type="ECO:0000256" key="6">
    <source>
        <dbReference type="SAM" id="SignalP"/>
    </source>
</evidence>
<keyword evidence="9" id="KW-1185">Reference proteome</keyword>
<protein>
    <submittedName>
        <fullName evidence="8">TlpA family protein disulfide reductase</fullName>
    </submittedName>
</protein>
<name>A0ABY5PRI4_9ACTN</name>
<dbReference type="Gene3D" id="3.40.30.10">
    <property type="entry name" value="Glutaredoxin"/>
    <property type="match status" value="1"/>
</dbReference>
<keyword evidence="3" id="KW-0812">Transmembrane</keyword>
<dbReference type="InterPro" id="IPR013766">
    <property type="entry name" value="Thioredoxin_domain"/>
</dbReference>
<sequence length="204" mass="21341">MRRPVRASVLVPAATGLAVAAVLAVAGLWTDDGAAAGSRAGRPDAIAAAAGAKVMDPGARQEAPALAGADLDGKQVALGDFRGQVVVLNAWGSWCGPCRAEADDLERLSRQTRADGVRFLGINTRDRDRAAARSFVRAHDMTFPSLHDPDGALLLRFPPALVNPQAIPSTLVIDRRGRVAAAIGGAVTDEQLRPLLARILEEES</sequence>
<keyword evidence="6" id="KW-0732">Signal</keyword>
<dbReference type="InterPro" id="IPR000866">
    <property type="entry name" value="AhpC/TSA"/>
</dbReference>
<organism evidence="8 9">
    <name type="scientific">Streptomyces yangpuensis</name>
    <dbReference type="NCBI Taxonomy" id="1648182"/>
    <lineage>
        <taxon>Bacteria</taxon>
        <taxon>Bacillati</taxon>
        <taxon>Actinomycetota</taxon>
        <taxon>Actinomycetes</taxon>
        <taxon>Kitasatosporales</taxon>
        <taxon>Streptomycetaceae</taxon>
        <taxon>Streptomyces</taxon>
    </lineage>
</organism>
<evidence type="ECO:0000256" key="4">
    <source>
        <dbReference type="ARBA" id="ARBA00023157"/>
    </source>
</evidence>
<keyword evidence="2" id="KW-0201">Cytochrome c-type biogenesis</keyword>
<dbReference type="CDD" id="cd02966">
    <property type="entry name" value="TlpA_like_family"/>
    <property type="match status" value="1"/>
</dbReference>
<dbReference type="InterPro" id="IPR036249">
    <property type="entry name" value="Thioredoxin-like_sf"/>
</dbReference>
<dbReference type="GeneID" id="95572795"/>
<feature type="domain" description="Thioredoxin" evidence="7">
    <location>
        <begin position="57"/>
        <end position="201"/>
    </location>
</feature>
<comment type="subcellular location">
    <subcellularLocation>
        <location evidence="1">Cell envelope</location>
    </subcellularLocation>
</comment>
<dbReference type="InterPro" id="IPR050553">
    <property type="entry name" value="Thioredoxin_ResA/DsbE_sf"/>
</dbReference>
<dbReference type="PANTHER" id="PTHR42852">
    <property type="entry name" value="THIOL:DISULFIDE INTERCHANGE PROTEIN DSBE"/>
    <property type="match status" value="1"/>
</dbReference>
<accession>A0ABY5PRI4</accession>
<dbReference type="PANTHER" id="PTHR42852:SF6">
    <property type="entry name" value="THIOL:DISULFIDE INTERCHANGE PROTEIN DSBE"/>
    <property type="match status" value="1"/>
</dbReference>
<evidence type="ECO:0000256" key="5">
    <source>
        <dbReference type="ARBA" id="ARBA00023284"/>
    </source>
</evidence>
<evidence type="ECO:0000256" key="1">
    <source>
        <dbReference type="ARBA" id="ARBA00004196"/>
    </source>
</evidence>
<dbReference type="EMBL" id="CP102514">
    <property type="protein sequence ID" value="UUY46624.1"/>
    <property type="molecule type" value="Genomic_DNA"/>
</dbReference>
<gene>
    <name evidence="8" type="ORF">NRK68_04965</name>
</gene>